<dbReference type="Pfam" id="PF05438">
    <property type="entry name" value="TRH"/>
    <property type="match status" value="1"/>
</dbReference>
<keyword evidence="3" id="KW-1185">Reference proteome</keyword>
<dbReference type="EMBL" id="JAMKFB020000008">
    <property type="protein sequence ID" value="KAL0185630.1"/>
    <property type="molecule type" value="Genomic_DNA"/>
</dbReference>
<dbReference type="InterPro" id="IPR008857">
    <property type="entry name" value="TRH"/>
</dbReference>
<name>A0ABD0QHU6_CIRMR</name>
<comment type="caution">
    <text evidence="2">The sequence shown here is derived from an EMBL/GenBank/DDBJ whole genome shotgun (WGS) entry which is preliminary data.</text>
</comment>
<proteinExistence type="predicted"/>
<dbReference type="Proteomes" id="UP001529510">
    <property type="component" value="Unassembled WGS sequence"/>
</dbReference>
<evidence type="ECO:0000256" key="1">
    <source>
        <dbReference type="SAM" id="SignalP"/>
    </source>
</evidence>
<evidence type="ECO:0000313" key="2">
    <source>
        <dbReference type="EMBL" id="KAL0185630.1"/>
    </source>
</evidence>
<feature type="non-terminal residue" evidence="2">
    <location>
        <position position="59"/>
    </location>
</feature>
<protein>
    <submittedName>
        <fullName evidence="2">Uncharacterized protein</fullName>
    </submittedName>
</protein>
<keyword evidence="1" id="KW-0732">Signal</keyword>
<accession>A0ABD0QHU6</accession>
<dbReference type="AlphaFoldDB" id="A0ABD0QHU6"/>
<feature type="chain" id="PRO_5044793740" evidence="1">
    <location>
        <begin position="25"/>
        <end position="59"/>
    </location>
</feature>
<evidence type="ECO:0000313" key="3">
    <source>
        <dbReference type="Proteomes" id="UP001529510"/>
    </source>
</evidence>
<organism evidence="2 3">
    <name type="scientific">Cirrhinus mrigala</name>
    <name type="common">Mrigala</name>
    <dbReference type="NCBI Taxonomy" id="683832"/>
    <lineage>
        <taxon>Eukaryota</taxon>
        <taxon>Metazoa</taxon>
        <taxon>Chordata</taxon>
        <taxon>Craniata</taxon>
        <taxon>Vertebrata</taxon>
        <taxon>Euteleostomi</taxon>
        <taxon>Actinopterygii</taxon>
        <taxon>Neopterygii</taxon>
        <taxon>Teleostei</taxon>
        <taxon>Ostariophysi</taxon>
        <taxon>Cypriniformes</taxon>
        <taxon>Cyprinidae</taxon>
        <taxon>Labeoninae</taxon>
        <taxon>Labeonini</taxon>
        <taxon>Cirrhinus</taxon>
    </lineage>
</organism>
<sequence>MRAACVIILASLTVSMSPVIQCQALPGEGDPSLDELFQRAESLLIRSILTQMEDENNAN</sequence>
<gene>
    <name evidence="2" type="ORF">M9458_017300</name>
</gene>
<reference evidence="2 3" key="1">
    <citation type="submission" date="2024-05" db="EMBL/GenBank/DDBJ databases">
        <title>Genome sequencing and assembly of Indian major carp, Cirrhinus mrigala (Hamilton, 1822).</title>
        <authorList>
            <person name="Mohindra V."/>
            <person name="Chowdhury L.M."/>
            <person name="Lal K."/>
            <person name="Jena J.K."/>
        </authorList>
    </citation>
    <scope>NUCLEOTIDE SEQUENCE [LARGE SCALE GENOMIC DNA]</scope>
    <source>
        <strain evidence="2">CM1030</strain>
        <tissue evidence="2">Blood</tissue>
    </source>
</reference>
<feature type="signal peptide" evidence="1">
    <location>
        <begin position="1"/>
        <end position="24"/>
    </location>
</feature>